<dbReference type="Proteomes" id="UP000294911">
    <property type="component" value="Unassembled WGS sequence"/>
</dbReference>
<dbReference type="GO" id="GO:0005886">
    <property type="term" value="C:plasma membrane"/>
    <property type="evidence" value="ECO:0007669"/>
    <property type="project" value="UniProtKB-SubCell"/>
</dbReference>
<evidence type="ECO:0000256" key="6">
    <source>
        <dbReference type="SAM" id="MobiDB-lite"/>
    </source>
</evidence>
<dbReference type="InterPro" id="IPR036259">
    <property type="entry name" value="MFS_trans_sf"/>
</dbReference>
<feature type="transmembrane region" description="Helical" evidence="7">
    <location>
        <begin position="276"/>
        <end position="294"/>
    </location>
</feature>
<feature type="transmembrane region" description="Helical" evidence="7">
    <location>
        <begin position="214"/>
        <end position="237"/>
    </location>
</feature>
<dbReference type="CDD" id="cd06173">
    <property type="entry name" value="MFS_MefA_like"/>
    <property type="match status" value="1"/>
</dbReference>
<feature type="transmembrane region" description="Helical" evidence="7">
    <location>
        <begin position="79"/>
        <end position="104"/>
    </location>
</feature>
<accession>A0A4R2R427</accession>
<sequence>MQRSTRSPLATGEWRSLWIAEALSVAGDQLARVAISVLVYERTSSAALTAVTYALTFLPDIVAGPLLSGLADRFPRREVMVFCTTLQTGIVAIMAIPGISLWILGTCVAGIAALQAPFKAAQNAHVRVLLGNQHLTVGQARLTTLREMGQLAGLGGATGVVGFVGVTPALIIDAGTFALATVLLSVGLRRRPAARATHAPLLKRSLPPSRRRKALATLSILLACTILPHGLIVPFVAEIGAPTWSVGLILAADSVGFLLGAAFVGRKARPRAVEDGWIGPLAGLCMGALVLFALNPSAVFAGILLATSSFGASYHILARSAYIEMLPDELTGRATGLVRTGLRTGQGLGVAFGGIFAEWLNSTALAISVAAAVGLLGCLVAWLIVKRNPADAVDSVANDAVRTIESTSTSTPGHALTTPPSGAPASVEPESNKPASNGKEPVQTATKENGTTR</sequence>
<dbReference type="AlphaFoldDB" id="A0A4R2R427"/>
<keyword evidence="2" id="KW-1003">Cell membrane</keyword>
<protein>
    <submittedName>
        <fullName evidence="8">Putative MFS family arabinose efflux permease</fullName>
    </submittedName>
</protein>
<keyword evidence="4 7" id="KW-1133">Transmembrane helix</keyword>
<dbReference type="SUPFAM" id="SSF103473">
    <property type="entry name" value="MFS general substrate transporter"/>
    <property type="match status" value="1"/>
</dbReference>
<feature type="transmembrane region" description="Helical" evidence="7">
    <location>
        <begin position="160"/>
        <end position="186"/>
    </location>
</feature>
<feature type="transmembrane region" description="Helical" evidence="7">
    <location>
        <begin position="46"/>
        <end position="67"/>
    </location>
</feature>
<name>A0A4R2R427_9PSEU</name>
<dbReference type="RefSeq" id="WP_165912783.1">
    <property type="nucleotide sequence ID" value="NZ_SLXQ01000001.1"/>
</dbReference>
<keyword evidence="3 7" id="KW-0812">Transmembrane</keyword>
<feature type="transmembrane region" description="Helical" evidence="7">
    <location>
        <begin position="243"/>
        <end position="264"/>
    </location>
</feature>
<gene>
    <name evidence="8" type="ORF">EV191_101432</name>
</gene>
<reference evidence="8 9" key="1">
    <citation type="submission" date="2019-03" db="EMBL/GenBank/DDBJ databases">
        <title>Genomic Encyclopedia of Type Strains, Phase IV (KMG-IV): sequencing the most valuable type-strain genomes for metagenomic binning, comparative biology and taxonomic classification.</title>
        <authorList>
            <person name="Goeker M."/>
        </authorList>
    </citation>
    <scope>NUCLEOTIDE SEQUENCE [LARGE SCALE GENOMIC DNA]</scope>
    <source>
        <strain evidence="8 9">DSM 45765</strain>
    </source>
</reference>
<keyword evidence="5 7" id="KW-0472">Membrane</keyword>
<comment type="subcellular location">
    <subcellularLocation>
        <location evidence="1">Cell membrane</location>
        <topology evidence="1">Multi-pass membrane protein</topology>
    </subcellularLocation>
</comment>
<evidence type="ECO:0000256" key="4">
    <source>
        <dbReference type="ARBA" id="ARBA00022989"/>
    </source>
</evidence>
<evidence type="ECO:0000256" key="5">
    <source>
        <dbReference type="ARBA" id="ARBA00023136"/>
    </source>
</evidence>
<dbReference type="Pfam" id="PF07690">
    <property type="entry name" value="MFS_1"/>
    <property type="match status" value="1"/>
</dbReference>
<dbReference type="PANTHER" id="PTHR23513:SF11">
    <property type="entry name" value="STAPHYLOFERRIN A TRANSPORTER"/>
    <property type="match status" value="1"/>
</dbReference>
<proteinExistence type="predicted"/>
<dbReference type="Gene3D" id="1.20.1250.20">
    <property type="entry name" value="MFS general substrate transporter like domains"/>
    <property type="match status" value="2"/>
</dbReference>
<dbReference type="PANTHER" id="PTHR23513">
    <property type="entry name" value="INTEGRAL MEMBRANE EFFLUX PROTEIN-RELATED"/>
    <property type="match status" value="1"/>
</dbReference>
<keyword evidence="9" id="KW-1185">Reference proteome</keyword>
<evidence type="ECO:0000313" key="9">
    <source>
        <dbReference type="Proteomes" id="UP000294911"/>
    </source>
</evidence>
<feature type="transmembrane region" description="Helical" evidence="7">
    <location>
        <begin position="363"/>
        <end position="385"/>
    </location>
</feature>
<evidence type="ECO:0000256" key="7">
    <source>
        <dbReference type="SAM" id="Phobius"/>
    </source>
</evidence>
<evidence type="ECO:0000313" key="8">
    <source>
        <dbReference type="EMBL" id="TCP56489.1"/>
    </source>
</evidence>
<evidence type="ECO:0000256" key="1">
    <source>
        <dbReference type="ARBA" id="ARBA00004651"/>
    </source>
</evidence>
<organism evidence="8 9">
    <name type="scientific">Tamaricihabitans halophyticus</name>
    <dbReference type="NCBI Taxonomy" id="1262583"/>
    <lineage>
        <taxon>Bacteria</taxon>
        <taxon>Bacillati</taxon>
        <taxon>Actinomycetota</taxon>
        <taxon>Actinomycetes</taxon>
        <taxon>Pseudonocardiales</taxon>
        <taxon>Pseudonocardiaceae</taxon>
        <taxon>Tamaricihabitans</taxon>
    </lineage>
</organism>
<feature type="compositionally biased region" description="Polar residues" evidence="6">
    <location>
        <begin position="443"/>
        <end position="453"/>
    </location>
</feature>
<feature type="region of interest" description="Disordered" evidence="6">
    <location>
        <begin position="404"/>
        <end position="453"/>
    </location>
</feature>
<comment type="caution">
    <text evidence="8">The sequence shown here is derived from an EMBL/GenBank/DDBJ whole genome shotgun (WGS) entry which is preliminary data.</text>
</comment>
<dbReference type="EMBL" id="SLXQ01000001">
    <property type="protein sequence ID" value="TCP56489.1"/>
    <property type="molecule type" value="Genomic_DNA"/>
</dbReference>
<evidence type="ECO:0000256" key="3">
    <source>
        <dbReference type="ARBA" id="ARBA00022692"/>
    </source>
</evidence>
<dbReference type="GO" id="GO:0022857">
    <property type="term" value="F:transmembrane transporter activity"/>
    <property type="evidence" value="ECO:0007669"/>
    <property type="project" value="InterPro"/>
</dbReference>
<dbReference type="InterPro" id="IPR011701">
    <property type="entry name" value="MFS"/>
</dbReference>
<evidence type="ECO:0000256" key="2">
    <source>
        <dbReference type="ARBA" id="ARBA00022475"/>
    </source>
</evidence>